<evidence type="ECO:0000313" key="4">
    <source>
        <dbReference type="EMBL" id="CAD2078534.1"/>
    </source>
</evidence>
<dbReference type="InterPro" id="IPR050273">
    <property type="entry name" value="GppA/Ppx_hydrolase"/>
</dbReference>
<proteinExistence type="inferred from homology"/>
<feature type="domain" description="Ppx/GppA phosphatase C-terminal" evidence="3">
    <location>
        <begin position="316"/>
        <end position="465"/>
    </location>
</feature>
<dbReference type="Gene3D" id="3.30.420.40">
    <property type="match status" value="1"/>
</dbReference>
<gene>
    <name evidence="4" type="primary">ppx</name>
    <name evidence="4" type="ORF">JEOSCH030_01550</name>
</gene>
<dbReference type="Pfam" id="PF02541">
    <property type="entry name" value="Ppx-GppA"/>
    <property type="match status" value="1"/>
</dbReference>
<dbReference type="AlphaFoldDB" id="A0A6V7RLU5"/>
<organism evidence="4 5">
    <name type="scientific">Phocicoccus schoeneichii</name>
    <dbReference type="NCBI Taxonomy" id="1812261"/>
    <lineage>
        <taxon>Bacteria</taxon>
        <taxon>Bacillati</taxon>
        <taxon>Bacillota</taxon>
        <taxon>Bacilli</taxon>
        <taxon>Bacillales</taxon>
        <taxon>Salinicoccaceae</taxon>
        <taxon>Phocicoccus</taxon>
    </lineage>
</organism>
<keyword evidence="5" id="KW-1185">Reference proteome</keyword>
<dbReference type="InterPro" id="IPR048950">
    <property type="entry name" value="Ppx_GppA_C"/>
</dbReference>
<dbReference type="CDD" id="cd24052">
    <property type="entry name" value="ASKHA_NBD_HpPPX-GppA-like"/>
    <property type="match status" value="1"/>
</dbReference>
<dbReference type="Proteomes" id="UP000521032">
    <property type="component" value="Unassembled WGS sequence"/>
</dbReference>
<sequence length="509" mass="58514">MKRFALLDIGSNTIRLVLFEYTPGEGLREIKNIKTPARLTQYLDEDNIMEEAGILKLLDILEGFKGIADRYDVTEIHTAATAAVRASKNNKDIEKRVEEELNFPLRILTGEEEAYFGYKAVVHSMSYKDAITIDIGGGSTELTFYENKNLVYSTSLPFGVVTLKNKFFKDEHNNEKAIKQTREFVKDELKSVRWIKDRNIPIVAMGGSARNVARIHQAMISYPIAGVHGYSMQLKHLQKVNNLLTETSTEELDNIDGLSKDRTDLIIPSIIVFEELYELANATAFEFSRQGLREGISMEIIKEDYPLAFNKFEVLETSLIELSNVFHVDRESGKKRASLAEGLYHELFRHGLIDVKRKHKYLMMNAAKLYKLGDFIDSDAGSQHTFYLLSNFNILGLKHKDRVRLALLASYKNNSLLSFYMREIDWFSDEDHEQIRKMGSIVKFADSLNKSETDTVVDVMINDKGERFELVVRYTGDPVAEEYMAMRHMKHIEYITEKPIDLTFVEYKD</sequence>
<accession>A0A6V7RLU5</accession>
<dbReference type="RefSeq" id="WP_186088347.1">
    <property type="nucleotide sequence ID" value="NZ_BMDB01000001.1"/>
</dbReference>
<name>A0A6V7RLU5_9BACL</name>
<comment type="caution">
    <text evidence="4">The sequence shown here is derived from an EMBL/GenBank/DDBJ whole genome shotgun (WGS) entry which is preliminary data.</text>
</comment>
<dbReference type="Pfam" id="PF21447">
    <property type="entry name" value="Ppx-GppA_III"/>
    <property type="match status" value="1"/>
</dbReference>
<dbReference type="GO" id="GO:0006357">
    <property type="term" value="P:regulation of transcription by RNA polymerase II"/>
    <property type="evidence" value="ECO:0007669"/>
    <property type="project" value="TreeGrafter"/>
</dbReference>
<feature type="domain" description="Ppx/GppA phosphatase N-terminal" evidence="2">
    <location>
        <begin position="27"/>
        <end position="301"/>
    </location>
</feature>
<evidence type="ECO:0000256" key="1">
    <source>
        <dbReference type="ARBA" id="ARBA00007125"/>
    </source>
</evidence>
<dbReference type="PANTHER" id="PTHR30005">
    <property type="entry name" value="EXOPOLYPHOSPHATASE"/>
    <property type="match status" value="1"/>
</dbReference>
<dbReference type="InterPro" id="IPR043129">
    <property type="entry name" value="ATPase_NBD"/>
</dbReference>
<evidence type="ECO:0000259" key="2">
    <source>
        <dbReference type="Pfam" id="PF02541"/>
    </source>
</evidence>
<dbReference type="SUPFAM" id="SSF109604">
    <property type="entry name" value="HD-domain/PDEase-like"/>
    <property type="match status" value="1"/>
</dbReference>
<dbReference type="EMBL" id="CAJEWE010000010">
    <property type="protein sequence ID" value="CAD2078534.1"/>
    <property type="molecule type" value="Genomic_DNA"/>
</dbReference>
<protein>
    <submittedName>
        <fullName evidence="4">Exopolyphosphatase</fullName>
    </submittedName>
</protein>
<dbReference type="InterPro" id="IPR003695">
    <property type="entry name" value="Ppx_GppA_N"/>
</dbReference>
<dbReference type="SUPFAM" id="SSF53067">
    <property type="entry name" value="Actin-like ATPase domain"/>
    <property type="match status" value="2"/>
</dbReference>
<dbReference type="Gene3D" id="3.30.420.150">
    <property type="entry name" value="Exopolyphosphatase. Domain 2"/>
    <property type="match status" value="1"/>
</dbReference>
<evidence type="ECO:0000313" key="5">
    <source>
        <dbReference type="Proteomes" id="UP000521032"/>
    </source>
</evidence>
<dbReference type="PANTHER" id="PTHR30005:SF0">
    <property type="entry name" value="RETROGRADE REGULATION PROTEIN 2"/>
    <property type="match status" value="1"/>
</dbReference>
<dbReference type="Gene3D" id="1.10.3210.10">
    <property type="entry name" value="Hypothetical protein af1432"/>
    <property type="match status" value="1"/>
</dbReference>
<evidence type="ECO:0000259" key="3">
    <source>
        <dbReference type="Pfam" id="PF21447"/>
    </source>
</evidence>
<reference evidence="4 5" key="1">
    <citation type="submission" date="2020-07" db="EMBL/GenBank/DDBJ databases">
        <authorList>
            <person name="Criscuolo A."/>
        </authorList>
    </citation>
    <scope>NUCLEOTIDE SEQUENCE [LARGE SCALE GENOMIC DNA]</scope>
    <source>
        <strain evidence="5">CIP 111030</strain>
    </source>
</reference>
<comment type="similarity">
    <text evidence="1">Belongs to the GppA/Ppx family.</text>
</comment>